<reference evidence="1 2" key="1">
    <citation type="submission" date="2018-05" db="EMBL/GenBank/DDBJ databases">
        <title>Genomic Encyclopedia of Type Strains, Phase IV (KMG-IV): sequencing the most valuable type-strain genomes for metagenomic binning, comparative biology and taxonomic classification.</title>
        <authorList>
            <person name="Goeker M."/>
        </authorList>
    </citation>
    <scope>NUCLEOTIDE SEQUENCE [LARGE SCALE GENOMIC DNA]</scope>
    <source>
        <strain evidence="1 2">JC118</strain>
    </source>
</reference>
<dbReference type="AlphaFoldDB" id="A0A318L1Z7"/>
<evidence type="ECO:0000313" key="1">
    <source>
        <dbReference type="EMBL" id="PXX79563.1"/>
    </source>
</evidence>
<accession>A0A318L1Z7</accession>
<keyword evidence="2" id="KW-1185">Reference proteome</keyword>
<proteinExistence type="predicted"/>
<dbReference type="OrthoDB" id="4927470at2"/>
<sequence length="234" mass="26561">MKSSKVELIQRGYADEEMIQAAKLKTEAELIKDLNSKLAWERTAAVYALKQPDRFASLYIELLSKEKKLYTRLACSEVLAAGGEECARRLSEWLGMIGHNQHQCIGLTSKKKSYPLPRDLIARIMAKMDGRILPVLFTQAIFSDEKKLSEALDAIGFMVFYHPALATEQQLHQILRLFDVCENEVIHWKAVTALSAYPIPTACRFLEVLSSTGNPRLQPEIQRSLNLLYDKCDD</sequence>
<name>A0A318L1Z7_9FIRM</name>
<organism evidence="1 2">
    <name type="scientific">Dielma fastidiosa</name>
    <dbReference type="NCBI Taxonomy" id="1034346"/>
    <lineage>
        <taxon>Bacteria</taxon>
        <taxon>Bacillati</taxon>
        <taxon>Bacillota</taxon>
        <taxon>Erysipelotrichia</taxon>
        <taxon>Erysipelotrichales</taxon>
        <taxon>Erysipelotrichaceae</taxon>
        <taxon>Dielma</taxon>
    </lineage>
</organism>
<evidence type="ECO:0000313" key="2">
    <source>
        <dbReference type="Proteomes" id="UP000247612"/>
    </source>
</evidence>
<dbReference type="RefSeq" id="WP_022936934.1">
    <property type="nucleotide sequence ID" value="NZ_CABKRQ010000002.1"/>
</dbReference>
<protein>
    <recommendedName>
        <fullName evidence="3">HEAT repeat domain-containing protein</fullName>
    </recommendedName>
</protein>
<evidence type="ECO:0008006" key="3">
    <source>
        <dbReference type="Google" id="ProtNLM"/>
    </source>
</evidence>
<dbReference type="EMBL" id="QJKH01000005">
    <property type="protein sequence ID" value="PXX79563.1"/>
    <property type="molecule type" value="Genomic_DNA"/>
</dbReference>
<dbReference type="Proteomes" id="UP000247612">
    <property type="component" value="Unassembled WGS sequence"/>
</dbReference>
<gene>
    <name evidence="1" type="ORF">DES51_10533</name>
</gene>
<dbReference type="STRING" id="1034346.GCA_000313565_00627"/>
<comment type="caution">
    <text evidence="1">The sequence shown here is derived from an EMBL/GenBank/DDBJ whole genome shotgun (WGS) entry which is preliminary data.</text>
</comment>